<feature type="compositionally biased region" description="Pro residues" evidence="2">
    <location>
        <begin position="296"/>
        <end position="307"/>
    </location>
</feature>
<evidence type="ECO:0000256" key="2">
    <source>
        <dbReference type="SAM" id="MobiDB-lite"/>
    </source>
</evidence>
<name>A0A1U7CLL3_9BACT</name>
<dbReference type="KEGG" id="pbor:BSF38_01292"/>
<dbReference type="EMBL" id="CP019082">
    <property type="protein sequence ID" value="APW59834.1"/>
    <property type="molecule type" value="Genomic_DNA"/>
</dbReference>
<proteinExistence type="predicted"/>
<dbReference type="Pfam" id="PF16976">
    <property type="entry name" value="RcpC"/>
    <property type="match status" value="1"/>
</dbReference>
<dbReference type="InterPro" id="IPR031571">
    <property type="entry name" value="RcpC_dom"/>
</dbReference>
<dbReference type="CDD" id="cd11614">
    <property type="entry name" value="SAF_CpaB_FlgA_like"/>
    <property type="match status" value="1"/>
</dbReference>
<sequence length="337" mass="36305">MQGKPLVMLALAGTLGLGAMLMTSRLLSKKSTSEEPTRDVLVAVRDFKEEEILKPDMLKTVRMAESAVPVGAFASAQDVADRWVRTAVLEGEPVVERKLGPKGSPPGLVANIPKGKRAFAVEVNEQSGVSGFILPSHRVDVIKFENSDDAVKRGQTILQDVLVLAAGQVFVKSEEKSLQSRTVTLAVSPDEVDVLVAAKSKGTLSLALRGVNDHDVIERPEPPPATDDGAEKKKQIELEKTIAQLKQDHEQEKKRRIELEKAALKTPPVPSRMGYIYRIPGSKQEPFFLAGRASQPSPPLPPETPPESPDDSEDVPQASPTSLVAGGLVGASRENKP</sequence>
<evidence type="ECO:0000313" key="5">
    <source>
        <dbReference type="Proteomes" id="UP000186309"/>
    </source>
</evidence>
<dbReference type="Proteomes" id="UP000186309">
    <property type="component" value="Chromosome"/>
</dbReference>
<feature type="region of interest" description="Disordered" evidence="2">
    <location>
        <begin position="286"/>
        <end position="337"/>
    </location>
</feature>
<evidence type="ECO:0000313" key="4">
    <source>
        <dbReference type="EMBL" id="APW59834.1"/>
    </source>
</evidence>
<keyword evidence="5" id="KW-1185">Reference proteome</keyword>
<accession>A0A1U7CLL3</accession>
<dbReference type="STRING" id="1387353.BSF38_01292"/>
<feature type="domain" description="SAF" evidence="3">
    <location>
        <begin position="38"/>
        <end position="100"/>
    </location>
</feature>
<organism evidence="4 5">
    <name type="scientific">Paludisphaera borealis</name>
    <dbReference type="NCBI Taxonomy" id="1387353"/>
    <lineage>
        <taxon>Bacteria</taxon>
        <taxon>Pseudomonadati</taxon>
        <taxon>Planctomycetota</taxon>
        <taxon>Planctomycetia</taxon>
        <taxon>Isosphaerales</taxon>
        <taxon>Isosphaeraceae</taxon>
        <taxon>Paludisphaera</taxon>
    </lineage>
</organism>
<dbReference type="InterPro" id="IPR017592">
    <property type="entry name" value="Pilus_assmbl_Flp-typ_CpaB"/>
</dbReference>
<gene>
    <name evidence="4" type="ORF">BSF38_01292</name>
</gene>
<protein>
    <recommendedName>
        <fullName evidence="3">SAF domain-containing protein</fullName>
    </recommendedName>
</protein>
<reference evidence="5" key="1">
    <citation type="submission" date="2016-12" db="EMBL/GenBank/DDBJ databases">
        <title>Comparative genomics of four Isosphaeraceae planctomycetes: a common pool of plasmids and glycoside hydrolase genes.</title>
        <authorList>
            <person name="Ivanova A."/>
        </authorList>
    </citation>
    <scope>NUCLEOTIDE SEQUENCE [LARGE SCALE GENOMIC DNA]</scope>
    <source>
        <strain evidence="5">PX4</strain>
    </source>
</reference>
<dbReference type="OrthoDB" id="281109at2"/>
<dbReference type="NCBIfam" id="TIGR03177">
    <property type="entry name" value="pilus_cpaB"/>
    <property type="match status" value="1"/>
</dbReference>
<dbReference type="RefSeq" id="WP_076344058.1">
    <property type="nucleotide sequence ID" value="NZ_CP019082.1"/>
</dbReference>
<dbReference type="SMART" id="SM00858">
    <property type="entry name" value="SAF"/>
    <property type="match status" value="1"/>
</dbReference>
<evidence type="ECO:0000259" key="3">
    <source>
        <dbReference type="SMART" id="SM00858"/>
    </source>
</evidence>
<dbReference type="AlphaFoldDB" id="A0A1U7CLL3"/>
<evidence type="ECO:0000256" key="1">
    <source>
        <dbReference type="SAM" id="Coils"/>
    </source>
</evidence>
<feature type="coiled-coil region" evidence="1">
    <location>
        <begin position="235"/>
        <end position="262"/>
    </location>
</feature>
<dbReference type="Pfam" id="PF08666">
    <property type="entry name" value="SAF"/>
    <property type="match status" value="1"/>
</dbReference>
<keyword evidence="1" id="KW-0175">Coiled coil</keyword>
<dbReference type="InterPro" id="IPR013974">
    <property type="entry name" value="SAF"/>
</dbReference>